<keyword evidence="2" id="KW-0812">Transmembrane</keyword>
<dbReference type="OrthoDB" id="3239891at2"/>
<gene>
    <name evidence="3" type="ORF">D7I44_14415</name>
</gene>
<dbReference type="KEGG" id="gry:D7I44_14415"/>
<dbReference type="Proteomes" id="UP000275069">
    <property type="component" value="Chromosome"/>
</dbReference>
<dbReference type="EMBL" id="CP032624">
    <property type="protein sequence ID" value="AYG04597.1"/>
    <property type="molecule type" value="Genomic_DNA"/>
</dbReference>
<accession>A0A387BUN7</accession>
<evidence type="ECO:0000256" key="2">
    <source>
        <dbReference type="SAM" id="Phobius"/>
    </source>
</evidence>
<proteinExistence type="predicted"/>
<dbReference type="AlphaFoldDB" id="A0A387BUN7"/>
<keyword evidence="4" id="KW-1185">Reference proteome</keyword>
<sequence length="232" mass="24341">MDPATLADRRRRRLLIATIAGGLVLLLLVGVGIYGLLRGPAPRTDSIPADPPSSTVTVPTAGPSGEGPVAVPQAGGPEAFARAAASALFTWDTTTGDGPMDYAQMLADVAAENEADALAGDVRAYLPSVEAWGQLRQYQTRQWLIVDTAVIPYAWETAVAQAAPGQIPAGTVAYTIEGTRHRDGTWGTEPVEASRTVSFTVFIVCTPAVTGRGVTGTTCELLRLSQLDNPLR</sequence>
<evidence type="ECO:0000256" key="1">
    <source>
        <dbReference type="SAM" id="MobiDB-lite"/>
    </source>
</evidence>
<feature type="region of interest" description="Disordered" evidence="1">
    <location>
        <begin position="43"/>
        <end position="68"/>
    </location>
</feature>
<protein>
    <submittedName>
        <fullName evidence="3">Uncharacterized protein</fullName>
    </submittedName>
</protein>
<dbReference type="RefSeq" id="WP_120790126.1">
    <property type="nucleotide sequence ID" value="NZ_CP032624.1"/>
</dbReference>
<feature type="transmembrane region" description="Helical" evidence="2">
    <location>
        <begin position="14"/>
        <end position="37"/>
    </location>
</feature>
<evidence type="ECO:0000313" key="4">
    <source>
        <dbReference type="Proteomes" id="UP000275069"/>
    </source>
</evidence>
<keyword evidence="2" id="KW-0472">Membrane</keyword>
<evidence type="ECO:0000313" key="3">
    <source>
        <dbReference type="EMBL" id="AYG04597.1"/>
    </source>
</evidence>
<reference evidence="3 4" key="1">
    <citation type="submission" date="2018-09" db="EMBL/GenBank/DDBJ databases">
        <title>Genome sequencing of strain 2DFW10M-5.</title>
        <authorList>
            <person name="Heo J."/>
            <person name="Kim S.-J."/>
            <person name="Kwon S.-W."/>
        </authorList>
    </citation>
    <scope>NUCLEOTIDE SEQUENCE [LARGE SCALE GENOMIC DNA]</scope>
    <source>
        <strain evidence="3 4">2DFW10M-5</strain>
    </source>
</reference>
<name>A0A387BUN7_9MICO</name>
<organism evidence="3 4">
    <name type="scientific">Gryllotalpicola protaetiae</name>
    <dbReference type="NCBI Taxonomy" id="2419771"/>
    <lineage>
        <taxon>Bacteria</taxon>
        <taxon>Bacillati</taxon>
        <taxon>Actinomycetota</taxon>
        <taxon>Actinomycetes</taxon>
        <taxon>Micrococcales</taxon>
        <taxon>Microbacteriaceae</taxon>
        <taxon>Gryllotalpicola</taxon>
    </lineage>
</organism>
<keyword evidence="2" id="KW-1133">Transmembrane helix</keyword>